<comment type="caution">
    <text evidence="1">The sequence shown here is derived from an EMBL/GenBank/DDBJ whole genome shotgun (WGS) entry which is preliminary data.</text>
</comment>
<evidence type="ECO:0000313" key="2">
    <source>
        <dbReference type="Proteomes" id="UP001177021"/>
    </source>
</evidence>
<reference evidence="1" key="1">
    <citation type="submission" date="2023-10" db="EMBL/GenBank/DDBJ databases">
        <authorList>
            <person name="Rodriguez Cubillos JULIANA M."/>
            <person name="De Vega J."/>
        </authorList>
    </citation>
    <scope>NUCLEOTIDE SEQUENCE</scope>
</reference>
<name>A0ACB0K9Z6_TRIPR</name>
<sequence>MDISLLSKHISSCSLLLLFRHGLLFDITMFLRLTPLLSGGVYMIELISNFKWIIPNDLADFDPTLVTRIQEVVIPYFSAEDRLIWKASTDGYFTAKQAYQLMFPAVAVSAWSFHWHNYVPPSHSFVVWRCLHDQMPTDENLQRRGCTVVSVCVLCMQQSETTAHLFLLCPFAQELWNWLGDLFNVHFDITSFLSLFDSCVPSWSSQLRHITLAAIIHTFHKIWMARNLIRFNSASIILQAAKMKIRTTIATSSSSAGGHTSGSMEEKAVLQRRHVPPRLMNAPAIMMVLWQTPIFSWVKANTDGSLINNSAACGALFRDHTANFLGGFTSKLSFKSVLHAELMSIIFAMDLAHNKGWSKLWIESDSQVALGAFKDIEVVPWNLRNRWGNCLSLDLNIYYSHIYREGNTCADKLASLVHSGQHFTWFNNIPVCIKDEFFKG</sequence>
<evidence type="ECO:0000313" key="1">
    <source>
        <dbReference type="EMBL" id="CAJ2653183.1"/>
    </source>
</evidence>
<gene>
    <name evidence="1" type="ORF">MILVUS5_LOCUS20569</name>
</gene>
<organism evidence="1 2">
    <name type="scientific">Trifolium pratense</name>
    <name type="common">Red clover</name>
    <dbReference type="NCBI Taxonomy" id="57577"/>
    <lineage>
        <taxon>Eukaryota</taxon>
        <taxon>Viridiplantae</taxon>
        <taxon>Streptophyta</taxon>
        <taxon>Embryophyta</taxon>
        <taxon>Tracheophyta</taxon>
        <taxon>Spermatophyta</taxon>
        <taxon>Magnoliopsida</taxon>
        <taxon>eudicotyledons</taxon>
        <taxon>Gunneridae</taxon>
        <taxon>Pentapetalae</taxon>
        <taxon>rosids</taxon>
        <taxon>fabids</taxon>
        <taxon>Fabales</taxon>
        <taxon>Fabaceae</taxon>
        <taxon>Papilionoideae</taxon>
        <taxon>50 kb inversion clade</taxon>
        <taxon>NPAAA clade</taxon>
        <taxon>Hologalegina</taxon>
        <taxon>IRL clade</taxon>
        <taxon>Trifolieae</taxon>
        <taxon>Trifolium</taxon>
    </lineage>
</organism>
<dbReference type="EMBL" id="CASHSV030000206">
    <property type="protein sequence ID" value="CAJ2653183.1"/>
    <property type="molecule type" value="Genomic_DNA"/>
</dbReference>
<dbReference type="Proteomes" id="UP001177021">
    <property type="component" value="Unassembled WGS sequence"/>
</dbReference>
<protein>
    <submittedName>
        <fullName evidence="1">Uncharacterized protein</fullName>
    </submittedName>
</protein>
<keyword evidence="2" id="KW-1185">Reference proteome</keyword>
<accession>A0ACB0K9Z6</accession>
<proteinExistence type="predicted"/>